<organism evidence="1 2">
    <name type="scientific">Vibrio parahaemolyticus</name>
    <dbReference type="NCBI Taxonomy" id="670"/>
    <lineage>
        <taxon>Bacteria</taxon>
        <taxon>Pseudomonadati</taxon>
        <taxon>Pseudomonadota</taxon>
        <taxon>Gammaproteobacteria</taxon>
        <taxon>Vibrionales</taxon>
        <taxon>Vibrionaceae</taxon>
        <taxon>Vibrio</taxon>
    </lineage>
</organism>
<evidence type="ECO:0000313" key="1">
    <source>
        <dbReference type="EMBL" id="MDS1821681.1"/>
    </source>
</evidence>
<comment type="caution">
    <text evidence="1">The sequence shown here is derived from an EMBL/GenBank/DDBJ whole genome shotgun (WGS) entry which is preliminary data.</text>
</comment>
<accession>A0AAW8PZK9</accession>
<proteinExistence type="predicted"/>
<evidence type="ECO:0000313" key="2">
    <source>
        <dbReference type="Proteomes" id="UP001253193"/>
    </source>
</evidence>
<dbReference type="EMBL" id="JAUHGG010000003">
    <property type="protein sequence ID" value="MDS1821681.1"/>
    <property type="molecule type" value="Genomic_DNA"/>
</dbReference>
<dbReference type="RefSeq" id="WP_311020597.1">
    <property type="nucleotide sequence ID" value="NZ_JAUHGG010000003.1"/>
</dbReference>
<gene>
    <name evidence="1" type="ORF">QX249_13565</name>
</gene>
<dbReference type="AlphaFoldDB" id="A0AAW8PZK9"/>
<dbReference type="Proteomes" id="UP001253193">
    <property type="component" value="Unassembled WGS sequence"/>
</dbReference>
<sequence length="137" mass="15316">MSILDETSITIESIFNVDALKVGLNPPRSLKLLLAEQGEITCEAFGLDMSDSDMFENDAELMELITKTNSTGYVIEANMPFAKGFEYENGEVIGYHHDHSRLEVMLFSGSTIEECFSKAVSWHNSNITIWSSQNLVD</sequence>
<name>A0AAW8PZK9_VIBPH</name>
<protein>
    <submittedName>
        <fullName evidence="1">Uncharacterized protein</fullName>
    </submittedName>
</protein>
<reference evidence="1" key="1">
    <citation type="submission" date="2023-06" db="EMBL/GenBank/DDBJ databases">
        <title>Genomic Diversity of Vibrio spp. and Metagenomic Analysis of Pathogens in Florida Gulf Coastal Waters Following Hurricane Ian.</title>
        <authorList>
            <person name="Brumfield K.D."/>
        </authorList>
    </citation>
    <scope>NUCLEOTIDE SEQUENCE</scope>
    <source>
        <strain evidence="1">WBS2B-138</strain>
    </source>
</reference>